<accession>A0A4S8JHI0</accession>
<evidence type="ECO:0000313" key="2">
    <source>
        <dbReference type="Proteomes" id="UP000317650"/>
    </source>
</evidence>
<dbReference type="Proteomes" id="UP000317650">
    <property type="component" value="Chromosome 7"/>
</dbReference>
<evidence type="ECO:0000313" key="1">
    <source>
        <dbReference type="EMBL" id="THU61380.1"/>
    </source>
</evidence>
<dbReference type="EMBL" id="PYDT01000005">
    <property type="protein sequence ID" value="THU61380.1"/>
    <property type="molecule type" value="Genomic_DNA"/>
</dbReference>
<gene>
    <name evidence="1" type="ORF">C4D60_Mb07t22670</name>
</gene>
<reference evidence="1 2" key="1">
    <citation type="journal article" date="2019" name="Nat. Plants">
        <title>Genome sequencing of Musa balbisiana reveals subgenome evolution and function divergence in polyploid bananas.</title>
        <authorList>
            <person name="Yao X."/>
        </authorList>
    </citation>
    <scope>NUCLEOTIDE SEQUENCE [LARGE SCALE GENOMIC DNA]</scope>
    <source>
        <strain evidence="2">cv. DH-PKW</strain>
        <tissue evidence="1">Leaves</tissue>
    </source>
</reference>
<sequence>MFPFKLALAEFSSNRGLEPRQPTHHYKTPYYALSNRIETLSTSAGRAFLHGRRETSCDLLSLCHRNERVAIGLSLLVDQSSSTFFVAVSKISGVDGRCRSPRKIGWMQL</sequence>
<protein>
    <submittedName>
        <fullName evidence="1">Uncharacterized protein</fullName>
    </submittedName>
</protein>
<proteinExistence type="predicted"/>
<dbReference type="AlphaFoldDB" id="A0A4S8JHI0"/>
<comment type="caution">
    <text evidence="1">The sequence shown here is derived from an EMBL/GenBank/DDBJ whole genome shotgun (WGS) entry which is preliminary data.</text>
</comment>
<organism evidence="1 2">
    <name type="scientific">Musa balbisiana</name>
    <name type="common">Banana</name>
    <dbReference type="NCBI Taxonomy" id="52838"/>
    <lineage>
        <taxon>Eukaryota</taxon>
        <taxon>Viridiplantae</taxon>
        <taxon>Streptophyta</taxon>
        <taxon>Embryophyta</taxon>
        <taxon>Tracheophyta</taxon>
        <taxon>Spermatophyta</taxon>
        <taxon>Magnoliopsida</taxon>
        <taxon>Liliopsida</taxon>
        <taxon>Zingiberales</taxon>
        <taxon>Musaceae</taxon>
        <taxon>Musa</taxon>
    </lineage>
</organism>
<keyword evidence="2" id="KW-1185">Reference proteome</keyword>
<name>A0A4S8JHI0_MUSBA</name>